<organism evidence="1 2">
    <name type="scientific">Pseudopithomyces chartarum</name>
    <dbReference type="NCBI Taxonomy" id="1892770"/>
    <lineage>
        <taxon>Eukaryota</taxon>
        <taxon>Fungi</taxon>
        <taxon>Dikarya</taxon>
        <taxon>Ascomycota</taxon>
        <taxon>Pezizomycotina</taxon>
        <taxon>Dothideomycetes</taxon>
        <taxon>Pleosporomycetidae</taxon>
        <taxon>Pleosporales</taxon>
        <taxon>Massarineae</taxon>
        <taxon>Didymosphaeriaceae</taxon>
        <taxon>Pseudopithomyces</taxon>
    </lineage>
</organism>
<sequence length="151" mass="17195">MTTPTWQIHLRIIPQPSTTNPTAIPRLQIQTPTGLRDPQTHELLELNIPTVRLATIAARCAVMNVNAYAQETEFIMRIRPRGGRIFEAELFDLQNRKLQRSYLILAQNVALSVARPILPKQHLHALHTPPSRRNLEASITTTLPLRPNYNN</sequence>
<dbReference type="EMBL" id="WVTA01000002">
    <property type="protein sequence ID" value="KAK3215895.1"/>
    <property type="molecule type" value="Genomic_DNA"/>
</dbReference>
<proteinExistence type="predicted"/>
<evidence type="ECO:0000313" key="1">
    <source>
        <dbReference type="EMBL" id="KAK3215895.1"/>
    </source>
</evidence>
<accession>A0AAN6M636</accession>
<dbReference type="Proteomes" id="UP001280581">
    <property type="component" value="Unassembled WGS sequence"/>
</dbReference>
<keyword evidence="2" id="KW-1185">Reference proteome</keyword>
<dbReference type="AlphaFoldDB" id="A0AAN6M636"/>
<protein>
    <submittedName>
        <fullName evidence="1">Uncharacterized protein</fullName>
    </submittedName>
</protein>
<reference evidence="1 2" key="1">
    <citation type="submission" date="2021-02" db="EMBL/GenBank/DDBJ databases">
        <title>Genome assembly of Pseudopithomyces chartarum.</title>
        <authorList>
            <person name="Jauregui R."/>
            <person name="Singh J."/>
            <person name="Voisey C."/>
        </authorList>
    </citation>
    <scope>NUCLEOTIDE SEQUENCE [LARGE SCALE GENOMIC DNA]</scope>
    <source>
        <strain evidence="1 2">AGR01</strain>
    </source>
</reference>
<comment type="caution">
    <text evidence="1">The sequence shown here is derived from an EMBL/GenBank/DDBJ whole genome shotgun (WGS) entry which is preliminary data.</text>
</comment>
<gene>
    <name evidence="1" type="ORF">GRF29_8g1419650</name>
</gene>
<name>A0AAN6M636_9PLEO</name>
<evidence type="ECO:0000313" key="2">
    <source>
        <dbReference type="Proteomes" id="UP001280581"/>
    </source>
</evidence>